<accession>A0A364Y7C3</accession>
<protein>
    <recommendedName>
        <fullName evidence="1">Secretion system C-terminal sorting domain-containing protein</fullName>
    </recommendedName>
</protein>
<sequence length="124" mass="13794">MGRRCDRRKPQRSEYIQLICKKRATTDGFSLSELAVYNLSTTRNEDVLVNQIRLYPNPTLAAFNIDIPASFIVEGVTMTDMKGAGDVKRSHSGLVVNVGQRAPGIYLLQIKSKDLVVVKNAVLE</sequence>
<dbReference type="RefSeq" id="WP_112746120.1">
    <property type="nucleotide sequence ID" value="NZ_QMFY01000002.1"/>
</dbReference>
<evidence type="ECO:0000313" key="2">
    <source>
        <dbReference type="EMBL" id="RAW02297.1"/>
    </source>
</evidence>
<gene>
    <name evidence="2" type="ORF">DQQ10_07120</name>
</gene>
<dbReference type="NCBIfam" id="TIGR04183">
    <property type="entry name" value="Por_Secre_tail"/>
    <property type="match status" value="1"/>
</dbReference>
<dbReference type="AlphaFoldDB" id="A0A364Y7C3"/>
<feature type="domain" description="Secretion system C-terminal sorting" evidence="1">
    <location>
        <begin position="54"/>
        <end position="119"/>
    </location>
</feature>
<dbReference type="InterPro" id="IPR026444">
    <property type="entry name" value="Secre_tail"/>
</dbReference>
<name>A0A364Y7C3_9BACT</name>
<proteinExistence type="predicted"/>
<dbReference type="EMBL" id="QMFY01000002">
    <property type="protein sequence ID" value="RAW02297.1"/>
    <property type="molecule type" value="Genomic_DNA"/>
</dbReference>
<dbReference type="OrthoDB" id="8901262at2"/>
<reference evidence="2 3" key="1">
    <citation type="submission" date="2018-06" db="EMBL/GenBank/DDBJ databases">
        <title>Chryseolinea flavus sp. nov., a member of the phylum Bacteroidetes isolated from soil.</title>
        <authorList>
            <person name="Li Y."/>
            <person name="Wang J."/>
        </authorList>
    </citation>
    <scope>NUCLEOTIDE SEQUENCE [LARGE SCALE GENOMIC DNA]</scope>
    <source>
        <strain evidence="2 3">SDU1-6</strain>
    </source>
</reference>
<evidence type="ECO:0000313" key="3">
    <source>
        <dbReference type="Proteomes" id="UP000251889"/>
    </source>
</evidence>
<organism evidence="2 3">
    <name type="scientific">Pseudochryseolinea flava</name>
    <dbReference type="NCBI Taxonomy" id="2059302"/>
    <lineage>
        <taxon>Bacteria</taxon>
        <taxon>Pseudomonadati</taxon>
        <taxon>Bacteroidota</taxon>
        <taxon>Cytophagia</taxon>
        <taxon>Cytophagales</taxon>
        <taxon>Fulvivirgaceae</taxon>
        <taxon>Pseudochryseolinea</taxon>
    </lineage>
</organism>
<keyword evidence="3" id="KW-1185">Reference proteome</keyword>
<dbReference type="Proteomes" id="UP000251889">
    <property type="component" value="Unassembled WGS sequence"/>
</dbReference>
<comment type="caution">
    <text evidence="2">The sequence shown here is derived from an EMBL/GenBank/DDBJ whole genome shotgun (WGS) entry which is preliminary data.</text>
</comment>
<evidence type="ECO:0000259" key="1">
    <source>
        <dbReference type="Pfam" id="PF18962"/>
    </source>
</evidence>
<dbReference type="Pfam" id="PF18962">
    <property type="entry name" value="Por_Secre_tail"/>
    <property type="match status" value="1"/>
</dbReference>